<comment type="caution">
    <text evidence="2">The sequence shown here is derived from an EMBL/GenBank/DDBJ whole genome shotgun (WGS) entry which is preliminary data.</text>
</comment>
<accession>A0A099NQK5</accession>
<proteinExistence type="predicted"/>
<dbReference type="Proteomes" id="UP000029867">
    <property type="component" value="Unassembled WGS sequence"/>
</dbReference>
<name>A0A099NQK5_PICKU</name>
<organism evidence="2 3">
    <name type="scientific">Pichia kudriavzevii</name>
    <name type="common">Yeast</name>
    <name type="synonym">Issatchenkia orientalis</name>
    <dbReference type="NCBI Taxonomy" id="4909"/>
    <lineage>
        <taxon>Eukaryota</taxon>
        <taxon>Fungi</taxon>
        <taxon>Dikarya</taxon>
        <taxon>Ascomycota</taxon>
        <taxon>Saccharomycotina</taxon>
        <taxon>Pichiomycetes</taxon>
        <taxon>Pichiales</taxon>
        <taxon>Pichiaceae</taxon>
        <taxon>Pichia</taxon>
    </lineage>
</organism>
<protein>
    <recommendedName>
        <fullName evidence="1">ELP3-like N-terminal domain-containing protein</fullName>
    </recommendedName>
</protein>
<feature type="domain" description="ELP3-like N-terminal" evidence="1">
    <location>
        <begin position="18"/>
        <end position="58"/>
    </location>
</feature>
<dbReference type="InterPro" id="IPR056591">
    <property type="entry name" value="ELP3-like_N"/>
</dbReference>
<dbReference type="AlphaFoldDB" id="A0A099NQK5"/>
<dbReference type="EMBL" id="JQFK01001261">
    <property type="protein sequence ID" value="KGK34810.1"/>
    <property type="molecule type" value="Genomic_DNA"/>
</dbReference>
<dbReference type="HOGENOM" id="CLU_2984506_0_0_1"/>
<dbReference type="VEuPathDB" id="FungiDB:C5L36_0C10840"/>
<evidence type="ECO:0000313" key="2">
    <source>
        <dbReference type="EMBL" id="KGK34810.1"/>
    </source>
</evidence>
<reference evidence="3" key="1">
    <citation type="journal article" date="2014" name="Microb. Cell Fact.">
        <title>Exploiting Issatchenkia orientalis SD108 for succinic acid production.</title>
        <authorList>
            <person name="Xiao H."/>
            <person name="Shao Z."/>
            <person name="Jiang Y."/>
            <person name="Dole S."/>
            <person name="Zhao H."/>
        </authorList>
    </citation>
    <scope>NUCLEOTIDE SEQUENCE [LARGE SCALE GENOMIC DNA]</scope>
    <source>
        <strain evidence="3">SD108</strain>
    </source>
</reference>
<gene>
    <name evidence="2" type="ORF">JL09_g6041</name>
</gene>
<dbReference type="eggNOG" id="KOG2535">
    <property type="taxonomic scope" value="Eukaryota"/>
</dbReference>
<feature type="non-terminal residue" evidence="2">
    <location>
        <position position="58"/>
    </location>
</feature>
<dbReference type="Pfam" id="PF23613">
    <property type="entry name" value="ELP3_N"/>
    <property type="match status" value="1"/>
</dbReference>
<evidence type="ECO:0000259" key="1">
    <source>
        <dbReference type="Pfam" id="PF23613"/>
    </source>
</evidence>
<sequence length="58" mass="6577">MVKGPKTHQKLPSEKERFIQCCADISLELVSSLGTSKEVNLNGIIIKYSKKYKLKQQP</sequence>
<evidence type="ECO:0000313" key="3">
    <source>
        <dbReference type="Proteomes" id="UP000029867"/>
    </source>
</evidence>